<dbReference type="InterPro" id="IPR015943">
    <property type="entry name" value="WD40/YVTN_repeat-like_dom_sf"/>
</dbReference>
<dbReference type="PROSITE" id="PS50082">
    <property type="entry name" value="WD_REPEATS_2"/>
    <property type="match status" value="3"/>
</dbReference>
<keyword evidence="4" id="KW-0732">Signal</keyword>
<reference evidence="5 6" key="1">
    <citation type="submission" date="2024-03" db="EMBL/GenBank/DDBJ databases">
        <title>High-quality draft genome sequence of Oceanobacter sp. wDCs-4.</title>
        <authorList>
            <person name="Dong C."/>
        </authorList>
    </citation>
    <scope>NUCLEOTIDE SEQUENCE [LARGE SCALE GENOMIC DNA]</scope>
    <source>
        <strain evidence="6">wDCs-4</strain>
    </source>
</reference>
<keyword evidence="6" id="KW-1185">Reference proteome</keyword>
<dbReference type="EMBL" id="JBBKTX010000008">
    <property type="protein sequence ID" value="MFK4752406.1"/>
    <property type="molecule type" value="Genomic_DNA"/>
</dbReference>
<dbReference type="RefSeq" id="WP_416205684.1">
    <property type="nucleotide sequence ID" value="NZ_JBBKTX010000008.1"/>
</dbReference>
<dbReference type="InterPro" id="IPR036322">
    <property type="entry name" value="WD40_repeat_dom_sf"/>
</dbReference>
<dbReference type="PANTHER" id="PTHR19848">
    <property type="entry name" value="WD40 REPEAT PROTEIN"/>
    <property type="match status" value="1"/>
</dbReference>
<feature type="chain" id="PRO_5047543182" description="WD-40 repeat-containing protein" evidence="4">
    <location>
        <begin position="29"/>
        <end position="323"/>
    </location>
</feature>
<feature type="repeat" description="WD" evidence="3">
    <location>
        <begin position="160"/>
        <end position="201"/>
    </location>
</feature>
<feature type="repeat" description="WD" evidence="3">
    <location>
        <begin position="201"/>
        <end position="242"/>
    </location>
</feature>
<dbReference type="SMART" id="SM00320">
    <property type="entry name" value="WD40"/>
    <property type="match status" value="6"/>
</dbReference>
<proteinExistence type="predicted"/>
<dbReference type="SUPFAM" id="SSF50978">
    <property type="entry name" value="WD40 repeat-like"/>
    <property type="match status" value="1"/>
</dbReference>
<dbReference type="PANTHER" id="PTHR19848:SF8">
    <property type="entry name" value="F-BOX AND WD REPEAT DOMAIN CONTAINING 7"/>
    <property type="match status" value="1"/>
</dbReference>
<dbReference type="Proteomes" id="UP001620597">
    <property type="component" value="Unassembled WGS sequence"/>
</dbReference>
<evidence type="ECO:0000256" key="2">
    <source>
        <dbReference type="ARBA" id="ARBA00022737"/>
    </source>
</evidence>
<evidence type="ECO:0000256" key="4">
    <source>
        <dbReference type="SAM" id="SignalP"/>
    </source>
</evidence>
<keyword evidence="2" id="KW-0677">Repeat</keyword>
<evidence type="ECO:0000313" key="6">
    <source>
        <dbReference type="Proteomes" id="UP001620597"/>
    </source>
</evidence>
<dbReference type="Pfam" id="PF00400">
    <property type="entry name" value="WD40"/>
    <property type="match status" value="5"/>
</dbReference>
<dbReference type="Gene3D" id="2.130.10.10">
    <property type="entry name" value="YVTN repeat-like/Quinoprotein amine dehydrogenase"/>
    <property type="match status" value="2"/>
</dbReference>
<comment type="caution">
    <text evidence="5">The sequence shown here is derived from an EMBL/GenBank/DDBJ whole genome shotgun (WGS) entry which is preliminary data.</text>
</comment>
<gene>
    <name evidence="5" type="ORF">WG929_08295</name>
</gene>
<accession>A0ABW8NHQ1</accession>
<dbReference type="InterPro" id="IPR001680">
    <property type="entry name" value="WD40_rpt"/>
</dbReference>
<feature type="signal peptide" evidence="4">
    <location>
        <begin position="1"/>
        <end position="28"/>
    </location>
</feature>
<keyword evidence="1 3" id="KW-0853">WD repeat</keyword>
<evidence type="ECO:0000256" key="1">
    <source>
        <dbReference type="ARBA" id="ARBA00022574"/>
    </source>
</evidence>
<evidence type="ECO:0008006" key="7">
    <source>
        <dbReference type="Google" id="ProtNLM"/>
    </source>
</evidence>
<protein>
    <recommendedName>
        <fullName evidence="7">WD-40 repeat-containing protein</fullName>
    </recommendedName>
</protein>
<organism evidence="5 6">
    <name type="scientific">Oceanobacter antarcticus</name>
    <dbReference type="NCBI Taxonomy" id="3133425"/>
    <lineage>
        <taxon>Bacteria</taxon>
        <taxon>Pseudomonadati</taxon>
        <taxon>Pseudomonadota</taxon>
        <taxon>Gammaproteobacteria</taxon>
        <taxon>Oceanospirillales</taxon>
        <taxon>Oceanospirillaceae</taxon>
        <taxon>Oceanobacter</taxon>
    </lineage>
</organism>
<evidence type="ECO:0000256" key="3">
    <source>
        <dbReference type="PROSITE-ProRule" id="PRU00221"/>
    </source>
</evidence>
<name>A0ABW8NHQ1_9GAMM</name>
<feature type="repeat" description="WD" evidence="3">
    <location>
        <begin position="255"/>
        <end position="284"/>
    </location>
</feature>
<evidence type="ECO:0000313" key="5">
    <source>
        <dbReference type="EMBL" id="MFK4752406.1"/>
    </source>
</evidence>
<sequence>MPCLKTSARLVTSTLCCLLLTGCLPGGDAPESIATVANQGVYSATFSQDGQWLMVGSIHNGGSLWSLWPPERHFDWNHREGSNTGVLASAFSADQQFVASADNRTIVLWQRQTGEAVSFWNTPGDIEDLALSSDGRYALLAMRDYTATLFDIQNGGIRQRLQHDGAVFDVDLDGSDQLAASASDDLTARIWQLETGKELLRLAHGNQVRTVSLSRDGRWLFSSALRETGKLWEVSSGQLQIELPKPVGYYACARFSTDGSQLLTGSSDGLVSLWHTTDGTLLRQWRITGNSVWNQPRVLVEDVAFGSSHYLAVGTNGQVYQLQ</sequence>
<dbReference type="PROSITE" id="PS51257">
    <property type="entry name" value="PROKAR_LIPOPROTEIN"/>
    <property type="match status" value="1"/>
</dbReference>